<sequence>MISAKDFHKNLLLLIAVCQMVARQAFDRNCCAASLYGGAIS</sequence>
<accession>A0A0M2NH06</accession>
<dbReference type="AlphaFoldDB" id="A0A0M2NH06"/>
<reference evidence="1 2" key="1">
    <citation type="submission" date="2015-04" db="EMBL/GenBank/DDBJ databases">
        <title>Draft genome sequence of bacteremic isolate Catabacter hongkongensis type strain HKU16T.</title>
        <authorList>
            <person name="Lau S.K."/>
            <person name="Teng J.L."/>
            <person name="Huang Y."/>
            <person name="Curreem S.O."/>
            <person name="Tsui S.K."/>
            <person name="Woo P.C."/>
        </authorList>
    </citation>
    <scope>NUCLEOTIDE SEQUENCE [LARGE SCALE GENOMIC DNA]</scope>
    <source>
        <strain evidence="1 2">HKU16</strain>
    </source>
</reference>
<keyword evidence="2" id="KW-1185">Reference proteome</keyword>
<organism evidence="1 2">
    <name type="scientific">Christensenella hongkongensis</name>
    <dbReference type="NCBI Taxonomy" id="270498"/>
    <lineage>
        <taxon>Bacteria</taxon>
        <taxon>Bacillati</taxon>
        <taxon>Bacillota</taxon>
        <taxon>Clostridia</taxon>
        <taxon>Christensenellales</taxon>
        <taxon>Christensenellaceae</taxon>
        <taxon>Christensenella</taxon>
    </lineage>
</organism>
<dbReference type="Proteomes" id="UP000034076">
    <property type="component" value="Unassembled WGS sequence"/>
</dbReference>
<comment type="caution">
    <text evidence="1">The sequence shown here is derived from an EMBL/GenBank/DDBJ whole genome shotgun (WGS) entry which is preliminary data.</text>
</comment>
<evidence type="ECO:0000313" key="2">
    <source>
        <dbReference type="Proteomes" id="UP000034076"/>
    </source>
</evidence>
<name>A0A0M2NH06_9FIRM</name>
<dbReference type="EMBL" id="LAYJ01000112">
    <property type="protein sequence ID" value="KKI50231.1"/>
    <property type="molecule type" value="Genomic_DNA"/>
</dbReference>
<dbReference type="STRING" id="270498.CHK_2294"/>
<evidence type="ECO:0000313" key="1">
    <source>
        <dbReference type="EMBL" id="KKI50231.1"/>
    </source>
</evidence>
<proteinExistence type="predicted"/>
<protein>
    <submittedName>
        <fullName evidence="1">Uncharacterized protein</fullName>
    </submittedName>
</protein>
<gene>
    <name evidence="1" type="ORF">CHK_2294</name>
</gene>